<dbReference type="AlphaFoldDB" id="A0A9U8DZU4"/>
<evidence type="ECO:0000256" key="1">
    <source>
        <dbReference type="SAM" id="Phobius"/>
    </source>
</evidence>
<evidence type="ECO:0000313" key="3">
    <source>
        <dbReference type="Proteomes" id="UP001165740"/>
    </source>
</evidence>
<gene>
    <name evidence="4" type="primary">LOC106055306</name>
</gene>
<evidence type="ECO:0000256" key="2">
    <source>
        <dbReference type="SAM" id="SignalP"/>
    </source>
</evidence>
<dbReference type="OrthoDB" id="10505392at2759"/>
<keyword evidence="1" id="KW-0472">Membrane</keyword>
<feature type="transmembrane region" description="Helical" evidence="1">
    <location>
        <begin position="383"/>
        <end position="402"/>
    </location>
</feature>
<feature type="chain" id="PRO_5040801439" evidence="2">
    <location>
        <begin position="21"/>
        <end position="478"/>
    </location>
</feature>
<keyword evidence="3" id="KW-1185">Reference proteome</keyword>
<accession>A0A9U8DZU4</accession>
<dbReference type="GeneID" id="106055306"/>
<protein>
    <submittedName>
        <fullName evidence="4">Uncharacterized protein LOC106055306 isoform X1</fullName>
    </submittedName>
</protein>
<dbReference type="RefSeq" id="XP_013066964.2">
    <property type="nucleotide sequence ID" value="XM_013211510.2"/>
</dbReference>
<reference evidence="4" key="1">
    <citation type="submission" date="2025-08" db="UniProtKB">
        <authorList>
            <consortium name="RefSeq"/>
        </authorList>
    </citation>
    <scope>IDENTIFICATION</scope>
</reference>
<sequence>MNKYKILILCVEMLVKIVATVQIHCGIGVNGGKGSLYITTNINYTEDILIVRASKRNIEALTMTNCKCSNGCTCDPAFQPQNVTTSITNEMVNINISFYNVTKDYEGQFSVVNKNLKKPIVNKTCYFQVIEIPKEVKCHSEPMKNGLYIVQCSAQTRNKITTCIFYNGNDESPETPVITASNSQINCTLYNLTMVSEERNITFLIYANVTGHDTDTQFGTNLTYTIRKDTISTRSTAFPNNYAETTSLCAYTECIFHFSNSERICSSCIHDKNMSNIKETLSMYKLENVTATIKTDNFNLTICHESDNKFLTNTENKSYSNFTVGLYICKSDHLTQYFICNECESQRYQMKCCFHSNLTDISNRSSVEEIPQCEVYTGSKTKIILASIAVLVATSMLTLFFVKQTDCYKRFKMYLRLKKIRENGDAKNKEVNTFYNSDIYDLNVYVKNMEDTYCTIGEARTMALEIQNSKNVLCIVNY</sequence>
<dbReference type="Proteomes" id="UP001165740">
    <property type="component" value="Chromosome 14"/>
</dbReference>
<keyword evidence="1" id="KW-1133">Transmembrane helix</keyword>
<evidence type="ECO:0000313" key="4">
    <source>
        <dbReference type="RefSeq" id="XP_013066964.2"/>
    </source>
</evidence>
<keyword evidence="2" id="KW-0732">Signal</keyword>
<feature type="signal peptide" evidence="2">
    <location>
        <begin position="1"/>
        <end position="20"/>
    </location>
</feature>
<name>A0A9U8DZU4_BIOGL</name>
<keyword evidence="1" id="KW-0812">Transmembrane</keyword>
<proteinExistence type="predicted"/>
<organism evidence="3 4">
    <name type="scientific">Biomphalaria glabrata</name>
    <name type="common">Bloodfluke planorb</name>
    <name type="synonym">Freshwater snail</name>
    <dbReference type="NCBI Taxonomy" id="6526"/>
    <lineage>
        <taxon>Eukaryota</taxon>
        <taxon>Metazoa</taxon>
        <taxon>Spiralia</taxon>
        <taxon>Lophotrochozoa</taxon>
        <taxon>Mollusca</taxon>
        <taxon>Gastropoda</taxon>
        <taxon>Heterobranchia</taxon>
        <taxon>Euthyneura</taxon>
        <taxon>Panpulmonata</taxon>
        <taxon>Hygrophila</taxon>
        <taxon>Lymnaeoidea</taxon>
        <taxon>Planorbidae</taxon>
        <taxon>Biomphalaria</taxon>
    </lineage>
</organism>
<dbReference type="KEGG" id="bgt:106055306"/>